<feature type="region of interest" description="Disordered" evidence="1">
    <location>
        <begin position="75"/>
        <end position="153"/>
    </location>
</feature>
<dbReference type="WBParaSite" id="EEL_0000977601-mRNA-1">
    <property type="protein sequence ID" value="EEL_0000977601-mRNA-1"/>
    <property type="gene ID" value="EEL_0000977601"/>
</dbReference>
<name>A0A0R3S4Q7_9BILA</name>
<reference evidence="3" key="1">
    <citation type="submission" date="2017-02" db="UniProtKB">
        <authorList>
            <consortium name="WormBaseParasite"/>
        </authorList>
    </citation>
    <scope>IDENTIFICATION</scope>
</reference>
<keyword evidence="2" id="KW-1185">Reference proteome</keyword>
<evidence type="ECO:0000313" key="3">
    <source>
        <dbReference type="WBParaSite" id="EEL_0000977601-mRNA-1"/>
    </source>
</evidence>
<dbReference type="AlphaFoldDB" id="A0A0R3S4Q7"/>
<evidence type="ECO:0000256" key="1">
    <source>
        <dbReference type="SAM" id="MobiDB-lite"/>
    </source>
</evidence>
<evidence type="ECO:0000313" key="2">
    <source>
        <dbReference type="Proteomes" id="UP000050640"/>
    </source>
</evidence>
<dbReference type="STRING" id="1147741.A0A0R3S4Q7"/>
<protein>
    <submittedName>
        <fullName evidence="3">TPX2 domain-containing protein</fullName>
    </submittedName>
</protein>
<organism evidence="2 3">
    <name type="scientific">Elaeophora elaphi</name>
    <dbReference type="NCBI Taxonomy" id="1147741"/>
    <lineage>
        <taxon>Eukaryota</taxon>
        <taxon>Metazoa</taxon>
        <taxon>Ecdysozoa</taxon>
        <taxon>Nematoda</taxon>
        <taxon>Chromadorea</taxon>
        <taxon>Rhabditida</taxon>
        <taxon>Spirurina</taxon>
        <taxon>Spiruromorpha</taxon>
        <taxon>Filarioidea</taxon>
        <taxon>Onchocercidae</taxon>
        <taxon>Elaeophora</taxon>
    </lineage>
</organism>
<sequence length="153" mass="17187">MGKANESKAIIEKEVRRQSSLLDLRKAFRNYNFRSLPSSAFQKGVSTHASIQSEKRPLIFTERLRVSAAPQMSDISEHVISEKNTAQDSLPQKSNFSQQHLPIERQTSVVLSKQPKNRRSSIRSTGKDSGRGSLTPPIPSYRFQCLPNESSTT</sequence>
<dbReference type="Proteomes" id="UP000050640">
    <property type="component" value="Unplaced"/>
</dbReference>
<feature type="compositionally biased region" description="Polar residues" evidence="1">
    <location>
        <begin position="82"/>
        <end position="111"/>
    </location>
</feature>
<accession>A0A0R3S4Q7</accession>
<proteinExistence type="predicted"/>